<dbReference type="Pfam" id="PF13966">
    <property type="entry name" value="zf-RVT"/>
    <property type="match status" value="1"/>
</dbReference>
<evidence type="ECO:0000259" key="1">
    <source>
        <dbReference type="Pfam" id="PF13966"/>
    </source>
</evidence>
<protein>
    <submittedName>
        <fullName evidence="2">RNA-directed DNA polymerase, eukaryota</fullName>
    </submittedName>
</protein>
<dbReference type="InterPro" id="IPR026960">
    <property type="entry name" value="RVT-Znf"/>
</dbReference>
<comment type="caution">
    <text evidence="2">The sequence shown here is derived from an EMBL/GenBank/DDBJ whole genome shotgun (WGS) entry which is preliminary data.</text>
</comment>
<keyword evidence="2" id="KW-0808">Transferase</keyword>
<dbReference type="PANTHER" id="PTHR36617">
    <property type="entry name" value="PROTEIN, PUTATIVE-RELATED"/>
    <property type="match status" value="1"/>
</dbReference>
<accession>A0A699JAH0</accession>
<gene>
    <name evidence="2" type="ORF">Tci_592802</name>
</gene>
<keyword evidence="2" id="KW-0548">Nucleotidyltransferase</keyword>
<dbReference type="PANTHER" id="PTHR36617:SF16">
    <property type="entry name" value="OS04G0516500 PROTEIN"/>
    <property type="match status" value="1"/>
</dbReference>
<sequence>MNTYLAESNSNSSDLWVKVINCIYGEHGGITEGSHSRHQTTWGGILFAISNLKQKGIGLLSLCIRKLGNGKTCRFWEDVWIGSTALKCLFPRVYNLDLDQGTVLSDNCDSWIWSLSTSNGFLVASVRKFVDSHILDTSSIVTRWNRSILIKTNVFLWSLSLNKLATRFNLDRRGIDLESILCPFCIEDFETVNHIFFSCELASVLWGKFASWWDLDIPVCANVEDWFGWIDFLHRSSKSKAIIKGAGGTLLWCIWKFRNELLFSRIPPKKSTLWDMILSISFLWISSRNPNYKF</sequence>
<organism evidence="2">
    <name type="scientific">Tanacetum cinerariifolium</name>
    <name type="common">Dalmatian daisy</name>
    <name type="synonym">Chrysanthemum cinerariifolium</name>
    <dbReference type="NCBI Taxonomy" id="118510"/>
    <lineage>
        <taxon>Eukaryota</taxon>
        <taxon>Viridiplantae</taxon>
        <taxon>Streptophyta</taxon>
        <taxon>Embryophyta</taxon>
        <taxon>Tracheophyta</taxon>
        <taxon>Spermatophyta</taxon>
        <taxon>Magnoliopsida</taxon>
        <taxon>eudicotyledons</taxon>
        <taxon>Gunneridae</taxon>
        <taxon>Pentapetalae</taxon>
        <taxon>asterids</taxon>
        <taxon>campanulids</taxon>
        <taxon>Asterales</taxon>
        <taxon>Asteraceae</taxon>
        <taxon>Asteroideae</taxon>
        <taxon>Anthemideae</taxon>
        <taxon>Anthemidinae</taxon>
        <taxon>Tanacetum</taxon>
    </lineage>
</organism>
<dbReference type="GO" id="GO:0003964">
    <property type="term" value="F:RNA-directed DNA polymerase activity"/>
    <property type="evidence" value="ECO:0007669"/>
    <property type="project" value="UniProtKB-KW"/>
</dbReference>
<name>A0A699JAH0_TANCI</name>
<keyword evidence="2" id="KW-0695">RNA-directed DNA polymerase</keyword>
<dbReference type="AlphaFoldDB" id="A0A699JAH0"/>
<feature type="domain" description="Reverse transcriptase zinc-binding" evidence="1">
    <location>
        <begin position="134"/>
        <end position="206"/>
    </location>
</feature>
<proteinExistence type="predicted"/>
<evidence type="ECO:0000313" key="2">
    <source>
        <dbReference type="EMBL" id="GFA20830.1"/>
    </source>
</evidence>
<dbReference type="EMBL" id="BKCJ010385804">
    <property type="protein sequence ID" value="GFA20830.1"/>
    <property type="molecule type" value="Genomic_DNA"/>
</dbReference>
<reference evidence="2" key="1">
    <citation type="journal article" date="2019" name="Sci. Rep.">
        <title>Draft genome of Tanacetum cinerariifolium, the natural source of mosquito coil.</title>
        <authorList>
            <person name="Yamashiro T."/>
            <person name="Shiraishi A."/>
            <person name="Satake H."/>
            <person name="Nakayama K."/>
        </authorList>
    </citation>
    <scope>NUCLEOTIDE SEQUENCE</scope>
</reference>